<protein>
    <recommendedName>
        <fullName evidence="10">peptidoglycan glycosyltransferase</fullName>
        <ecNumber evidence="10">2.4.99.28</ecNumber>
    </recommendedName>
</protein>
<dbReference type="Gene3D" id="3.40.710.10">
    <property type="entry name" value="DD-peptidase/beta-lactamase superfamily"/>
    <property type="match status" value="1"/>
</dbReference>
<evidence type="ECO:0000259" key="12">
    <source>
        <dbReference type="Pfam" id="PF00905"/>
    </source>
</evidence>
<dbReference type="GO" id="GO:0008955">
    <property type="term" value="F:peptidoglycan glycosyltransferase activity"/>
    <property type="evidence" value="ECO:0007669"/>
    <property type="project" value="UniProtKB-EC"/>
</dbReference>
<evidence type="ECO:0000256" key="5">
    <source>
        <dbReference type="ARBA" id="ARBA00022670"/>
    </source>
</evidence>
<dbReference type="Pfam" id="PF06832">
    <property type="entry name" value="BiPBP_C"/>
    <property type="match status" value="1"/>
</dbReference>
<comment type="pathway">
    <text evidence="1">Cell wall biogenesis; peptidoglycan biosynthesis.</text>
</comment>
<evidence type="ECO:0000256" key="6">
    <source>
        <dbReference type="ARBA" id="ARBA00022676"/>
    </source>
</evidence>
<dbReference type="InterPro" id="IPR009647">
    <property type="entry name" value="PBP_C"/>
</dbReference>
<keyword evidence="7" id="KW-0808">Transferase</keyword>
<evidence type="ECO:0000256" key="2">
    <source>
        <dbReference type="ARBA" id="ARBA00007090"/>
    </source>
</evidence>
<dbReference type="EMBL" id="FNPR01000001">
    <property type="protein sequence ID" value="SDY08208.1"/>
    <property type="molecule type" value="Genomic_DNA"/>
</dbReference>
<evidence type="ECO:0000313" key="16">
    <source>
        <dbReference type="Proteomes" id="UP000199026"/>
    </source>
</evidence>
<dbReference type="Gene3D" id="1.10.3810.10">
    <property type="entry name" value="Biosynthetic peptidoglycan transglycosylase-like"/>
    <property type="match status" value="1"/>
</dbReference>
<feature type="domain" description="Penicillin-binding protein transpeptidase" evidence="12">
    <location>
        <begin position="210"/>
        <end position="444"/>
    </location>
</feature>
<dbReference type="SUPFAM" id="SSF53955">
    <property type="entry name" value="Lysozyme-like"/>
    <property type="match status" value="1"/>
</dbReference>
<sequence length="589" mass="63567">MDPYALLRATWQAAWNGRIVSGGSTLTMQVARLLENGRTGSWQGKLRQMQLALVLERKMSKQDILSLYLTHAPFGGNIEGVRAASYAYFGKEPKRLTPAQTALLVVLPQAPETRRPDRFAQAATQARNAALERLAKDGLFSSEAVASAQRRSVSPTLRSFPTLAFHSTSRARAENPDRQQIALTLDASLQRRLEALSAKKLDTLEPKATMAVLVADHSTGEVLASVGSAASMEDLNRKAFIDMTRAIRSPGSALKPLVYAMAFDLGLAHPETLINDAPVRFGNYNPSNFDGQFRGVLKVREALQMSLNIPVITLLERIGPERFMQRLQQSGVNPQLHGGKAGLAVALGGVGLSLHDLVTLYAGLAQGGKAVELSVFQRAPKPEARFTSRAAAWQIGEILSSTPLGNARLSHGIAFKTGTSYGYRDNWAIGYDGRYVVGVWVGRADGTPMQGAFARDTAAPLLGQIFQYVAPQHSPLSPPPPETLIVSNAELPQPLQRFEARDALKRAAADKPDIVFPPSGARLAASPDMPLILKLRGGTPPYAIFANGEIKELGLRNSEVSLGPMAQGFFALSVIDSTGRSAHAEIEIR</sequence>
<comment type="similarity">
    <text evidence="3">In the N-terminal section; belongs to the glycosyltransferase 51 family.</text>
</comment>
<dbReference type="Proteomes" id="UP000199026">
    <property type="component" value="Unassembled WGS sequence"/>
</dbReference>
<dbReference type="STRING" id="576131.SAMN05444486_101104"/>
<evidence type="ECO:0000259" key="13">
    <source>
        <dbReference type="Pfam" id="PF00912"/>
    </source>
</evidence>
<organism evidence="15 16">
    <name type="scientific">Lentibacter algarum</name>
    <dbReference type="NCBI Taxonomy" id="576131"/>
    <lineage>
        <taxon>Bacteria</taxon>
        <taxon>Pseudomonadati</taxon>
        <taxon>Pseudomonadota</taxon>
        <taxon>Alphaproteobacteria</taxon>
        <taxon>Rhodobacterales</taxon>
        <taxon>Roseobacteraceae</taxon>
        <taxon>Lentibacter</taxon>
    </lineage>
</organism>
<dbReference type="UniPathway" id="UPA00219"/>
<feature type="domain" description="Penicillin-binding C-terminal" evidence="14">
    <location>
        <begin position="505"/>
        <end position="585"/>
    </location>
</feature>
<name>A0A1H3GZX5_9RHOB</name>
<dbReference type="GO" id="GO:0004180">
    <property type="term" value="F:carboxypeptidase activity"/>
    <property type="evidence" value="ECO:0007669"/>
    <property type="project" value="UniProtKB-KW"/>
</dbReference>
<dbReference type="GO" id="GO:0008658">
    <property type="term" value="F:penicillin binding"/>
    <property type="evidence" value="ECO:0007669"/>
    <property type="project" value="InterPro"/>
</dbReference>
<dbReference type="PANTHER" id="PTHR32282:SF15">
    <property type="entry name" value="PENICILLIN-BINDING PROTEIN 1C"/>
    <property type="match status" value="1"/>
</dbReference>
<dbReference type="NCBIfam" id="TIGR02073">
    <property type="entry name" value="PBP_1c"/>
    <property type="match status" value="1"/>
</dbReference>
<dbReference type="InterPro" id="IPR011815">
    <property type="entry name" value="PBP_1c"/>
</dbReference>
<comment type="similarity">
    <text evidence="2">In the C-terminal section; belongs to the transpeptidase family.</text>
</comment>
<dbReference type="GO" id="GO:0006508">
    <property type="term" value="P:proteolysis"/>
    <property type="evidence" value="ECO:0007669"/>
    <property type="project" value="UniProtKB-KW"/>
</dbReference>
<evidence type="ECO:0000256" key="11">
    <source>
        <dbReference type="ARBA" id="ARBA00049902"/>
    </source>
</evidence>
<dbReference type="Pfam" id="PF00905">
    <property type="entry name" value="Transpeptidase"/>
    <property type="match status" value="1"/>
</dbReference>
<dbReference type="InterPro" id="IPR036950">
    <property type="entry name" value="PBP_transglycosylase"/>
</dbReference>
<feature type="domain" description="Glycosyl transferase family 51" evidence="13">
    <location>
        <begin position="2"/>
        <end position="134"/>
    </location>
</feature>
<keyword evidence="9" id="KW-0511">Multifunctional enzyme</keyword>
<dbReference type="InterPro" id="IPR001264">
    <property type="entry name" value="Glyco_trans_51"/>
</dbReference>
<comment type="catalytic activity">
    <reaction evidence="11">
        <text>[GlcNAc-(1-&gt;4)-Mur2Ac(oyl-L-Ala-gamma-D-Glu-L-Lys-D-Ala-D-Ala)](n)-di-trans,octa-cis-undecaprenyl diphosphate + beta-D-GlcNAc-(1-&gt;4)-Mur2Ac(oyl-L-Ala-gamma-D-Glu-L-Lys-D-Ala-D-Ala)-di-trans,octa-cis-undecaprenyl diphosphate = [GlcNAc-(1-&gt;4)-Mur2Ac(oyl-L-Ala-gamma-D-Glu-L-Lys-D-Ala-D-Ala)](n+1)-di-trans,octa-cis-undecaprenyl diphosphate + di-trans,octa-cis-undecaprenyl diphosphate + H(+)</text>
        <dbReference type="Rhea" id="RHEA:23708"/>
        <dbReference type="Rhea" id="RHEA-COMP:9602"/>
        <dbReference type="Rhea" id="RHEA-COMP:9603"/>
        <dbReference type="ChEBI" id="CHEBI:15378"/>
        <dbReference type="ChEBI" id="CHEBI:58405"/>
        <dbReference type="ChEBI" id="CHEBI:60033"/>
        <dbReference type="ChEBI" id="CHEBI:78435"/>
        <dbReference type="EC" id="2.4.99.28"/>
    </reaction>
</comment>
<dbReference type="AlphaFoldDB" id="A0A1H3GZX5"/>
<evidence type="ECO:0000256" key="9">
    <source>
        <dbReference type="ARBA" id="ARBA00023268"/>
    </source>
</evidence>
<reference evidence="15 16" key="1">
    <citation type="submission" date="2016-10" db="EMBL/GenBank/DDBJ databases">
        <authorList>
            <person name="de Groot N.N."/>
        </authorList>
    </citation>
    <scope>NUCLEOTIDE SEQUENCE [LARGE SCALE GENOMIC DNA]</scope>
    <source>
        <strain evidence="15 16">DSM 24677</strain>
    </source>
</reference>
<evidence type="ECO:0000256" key="4">
    <source>
        <dbReference type="ARBA" id="ARBA00022645"/>
    </source>
</evidence>
<keyword evidence="16" id="KW-1185">Reference proteome</keyword>
<proteinExistence type="inferred from homology"/>
<keyword evidence="8" id="KW-0378">Hydrolase</keyword>
<dbReference type="GO" id="GO:0009252">
    <property type="term" value="P:peptidoglycan biosynthetic process"/>
    <property type="evidence" value="ECO:0007669"/>
    <property type="project" value="UniProtKB-UniPathway"/>
</dbReference>
<evidence type="ECO:0000256" key="1">
    <source>
        <dbReference type="ARBA" id="ARBA00004752"/>
    </source>
</evidence>
<keyword evidence="6" id="KW-0328">Glycosyltransferase</keyword>
<dbReference type="PANTHER" id="PTHR32282">
    <property type="entry name" value="BINDING PROTEIN TRANSPEPTIDASE, PUTATIVE-RELATED"/>
    <property type="match status" value="1"/>
</dbReference>
<evidence type="ECO:0000313" key="15">
    <source>
        <dbReference type="EMBL" id="SDY08208.1"/>
    </source>
</evidence>
<dbReference type="InterPro" id="IPR012338">
    <property type="entry name" value="Beta-lactam/transpept-like"/>
</dbReference>
<evidence type="ECO:0000256" key="3">
    <source>
        <dbReference type="ARBA" id="ARBA00007739"/>
    </source>
</evidence>
<dbReference type="Pfam" id="PF00912">
    <property type="entry name" value="Transgly"/>
    <property type="match status" value="1"/>
</dbReference>
<dbReference type="GO" id="GO:0030288">
    <property type="term" value="C:outer membrane-bounded periplasmic space"/>
    <property type="evidence" value="ECO:0007669"/>
    <property type="project" value="TreeGrafter"/>
</dbReference>
<dbReference type="InterPro" id="IPR050396">
    <property type="entry name" value="Glycosyltr_51/Transpeptidase"/>
</dbReference>
<evidence type="ECO:0000256" key="8">
    <source>
        <dbReference type="ARBA" id="ARBA00022801"/>
    </source>
</evidence>
<dbReference type="SUPFAM" id="SSF56601">
    <property type="entry name" value="beta-lactamase/transpeptidase-like"/>
    <property type="match status" value="1"/>
</dbReference>
<dbReference type="InterPro" id="IPR001460">
    <property type="entry name" value="PCN-bd_Tpept"/>
</dbReference>
<evidence type="ECO:0000256" key="7">
    <source>
        <dbReference type="ARBA" id="ARBA00022679"/>
    </source>
</evidence>
<evidence type="ECO:0000256" key="10">
    <source>
        <dbReference type="ARBA" id="ARBA00044770"/>
    </source>
</evidence>
<dbReference type="EC" id="2.4.99.28" evidence="10"/>
<keyword evidence="5" id="KW-0645">Protease</keyword>
<evidence type="ECO:0000259" key="14">
    <source>
        <dbReference type="Pfam" id="PF06832"/>
    </source>
</evidence>
<gene>
    <name evidence="15" type="ORF">SAMN05444486_101104</name>
</gene>
<accession>A0A1H3GZX5</accession>
<keyword evidence="4" id="KW-0121">Carboxypeptidase</keyword>
<dbReference type="InterPro" id="IPR023346">
    <property type="entry name" value="Lysozyme-like_dom_sf"/>
</dbReference>